<evidence type="ECO:0000256" key="1">
    <source>
        <dbReference type="SAM" id="Phobius"/>
    </source>
</evidence>
<keyword evidence="3" id="KW-1185">Reference proteome</keyword>
<reference evidence="2 3" key="1">
    <citation type="submission" date="2016-03" db="EMBL/GenBank/DDBJ databases">
        <title>EvidentialGene: Evidence-directed Construction of Genes on Genomes.</title>
        <authorList>
            <person name="Gilbert D.G."/>
            <person name="Choi J.-H."/>
            <person name="Mockaitis K."/>
            <person name="Colbourne J."/>
            <person name="Pfrender M."/>
        </authorList>
    </citation>
    <scope>NUCLEOTIDE SEQUENCE [LARGE SCALE GENOMIC DNA]</scope>
    <source>
        <strain evidence="2 3">Xinb3</strain>
        <tissue evidence="2">Complete organism</tissue>
    </source>
</reference>
<accession>A0A164HV22</accession>
<dbReference type="EMBL" id="LRGB01009386">
    <property type="protein sequence ID" value="KZS00590.1"/>
    <property type="molecule type" value="Genomic_DNA"/>
</dbReference>
<evidence type="ECO:0000313" key="2">
    <source>
        <dbReference type="EMBL" id="KZS00590.1"/>
    </source>
</evidence>
<keyword evidence="1" id="KW-0812">Transmembrane</keyword>
<feature type="transmembrane region" description="Helical" evidence="1">
    <location>
        <begin position="34"/>
        <end position="57"/>
    </location>
</feature>
<evidence type="ECO:0000313" key="3">
    <source>
        <dbReference type="Proteomes" id="UP000076858"/>
    </source>
</evidence>
<name>A0A164HV22_9CRUS</name>
<proteinExistence type="predicted"/>
<dbReference type="AlphaFoldDB" id="A0A164HV22"/>
<protein>
    <submittedName>
        <fullName evidence="2">Uncharacterized protein</fullName>
    </submittedName>
</protein>
<keyword evidence="1" id="KW-1133">Transmembrane helix</keyword>
<organism evidence="2 3">
    <name type="scientific">Daphnia magna</name>
    <dbReference type="NCBI Taxonomy" id="35525"/>
    <lineage>
        <taxon>Eukaryota</taxon>
        <taxon>Metazoa</taxon>
        <taxon>Ecdysozoa</taxon>
        <taxon>Arthropoda</taxon>
        <taxon>Crustacea</taxon>
        <taxon>Branchiopoda</taxon>
        <taxon>Diplostraca</taxon>
        <taxon>Cladocera</taxon>
        <taxon>Anomopoda</taxon>
        <taxon>Daphniidae</taxon>
        <taxon>Daphnia</taxon>
    </lineage>
</organism>
<gene>
    <name evidence="2" type="ORF">APZ42_003060</name>
</gene>
<comment type="caution">
    <text evidence="2">The sequence shown here is derived from an EMBL/GenBank/DDBJ whole genome shotgun (WGS) entry which is preliminary data.</text>
</comment>
<sequence>MLGFDLLCLVPCGMVSKQIAFSFLLASCNSVLKLIFFFFFFCFATFTCNFIYIYYYISLHYISPKPQKMFFVCVCFHFCTHLMSLQLNLAVITCQLSLTSGSSYNMVEQPYCFCFFHSLLICFVERKQKIN</sequence>
<dbReference type="Proteomes" id="UP000076858">
    <property type="component" value="Unassembled WGS sequence"/>
</dbReference>
<feature type="transmembrane region" description="Helical" evidence="1">
    <location>
        <begin position="69"/>
        <end position="87"/>
    </location>
</feature>
<keyword evidence="1" id="KW-0472">Membrane</keyword>
<feature type="transmembrane region" description="Helical" evidence="1">
    <location>
        <begin position="107"/>
        <end position="124"/>
    </location>
</feature>